<geneLocation type="plasmid" evidence="2 3">
    <name>unnamed1</name>
</geneLocation>
<dbReference type="RefSeq" id="WP_087083278.1">
    <property type="nucleotide sequence ID" value="NZ_CP020810.1"/>
</dbReference>
<gene>
    <name evidence="2" type="ORF">BTO20_36560</name>
</gene>
<protein>
    <submittedName>
        <fullName evidence="2">Uncharacterized protein</fullName>
    </submittedName>
</protein>
<keyword evidence="1" id="KW-0472">Membrane</keyword>
<proteinExistence type="predicted"/>
<keyword evidence="2" id="KW-0614">Plasmid</keyword>
<sequence length="137" mass="15031">MDARKVLLGWLLYVAGTTAVYALVLNGRFGHGGELPMWLIAAVTAMALAAITLVLRWARAARTRRLSRNQLRDAAGFFWMIVLTGALGDMLAVTAEIAFGAAAVWLMIPDRHHHLHRVRGLAAPPLLQRRKGARELA</sequence>
<dbReference type="OrthoDB" id="9976749at2"/>
<keyword evidence="1" id="KW-1133">Transmembrane helix</keyword>
<evidence type="ECO:0000313" key="2">
    <source>
        <dbReference type="EMBL" id="ART74176.1"/>
    </source>
</evidence>
<name>A0A1Y0CGS6_9MYCO</name>
<keyword evidence="3" id="KW-1185">Reference proteome</keyword>
<keyword evidence="1" id="KW-0812">Transmembrane</keyword>
<organism evidence="2 3">
    <name type="scientific">Mycobacterium dioxanotrophicus</name>
    <dbReference type="NCBI Taxonomy" id="482462"/>
    <lineage>
        <taxon>Bacteria</taxon>
        <taxon>Bacillati</taxon>
        <taxon>Actinomycetota</taxon>
        <taxon>Actinomycetes</taxon>
        <taxon>Mycobacteriales</taxon>
        <taxon>Mycobacteriaceae</taxon>
        <taxon>Mycobacterium</taxon>
    </lineage>
</organism>
<evidence type="ECO:0000256" key="1">
    <source>
        <dbReference type="SAM" id="Phobius"/>
    </source>
</evidence>
<dbReference type="EMBL" id="CP020810">
    <property type="protein sequence ID" value="ART74176.1"/>
    <property type="molecule type" value="Genomic_DNA"/>
</dbReference>
<dbReference type="AlphaFoldDB" id="A0A1Y0CGS6"/>
<dbReference type="Proteomes" id="UP000195331">
    <property type="component" value="Plasmid unnamed1"/>
</dbReference>
<dbReference type="KEGG" id="mdx:BTO20_36560"/>
<accession>A0A1Y0CGS6</accession>
<reference evidence="2 3" key="1">
    <citation type="submission" date="2017-04" db="EMBL/GenBank/DDBJ databases">
        <title>Whole Genome Sequence of 1,4-Dioxane Degrading Bacterium Mycobacterium dioxanotrophicus PH-06.</title>
        <authorList>
            <person name="He Y."/>
        </authorList>
    </citation>
    <scope>NUCLEOTIDE SEQUENCE [LARGE SCALE GENOMIC DNA]</scope>
    <source>
        <strain evidence="2 3">PH-06</strain>
        <plasmid evidence="2 3">unnamed1</plasmid>
    </source>
</reference>
<feature type="transmembrane region" description="Helical" evidence="1">
    <location>
        <begin position="77"/>
        <end position="108"/>
    </location>
</feature>
<evidence type="ECO:0000313" key="3">
    <source>
        <dbReference type="Proteomes" id="UP000195331"/>
    </source>
</evidence>
<feature type="transmembrane region" description="Helical" evidence="1">
    <location>
        <begin position="38"/>
        <end position="57"/>
    </location>
</feature>